<sequence>MHVAKPRVALSTFRQTNDILPLLEHLLATGVTADDLVVLAERSPAALEQGNALNCWPDHIADQWFTGPTPDGAYSQLKSNTLAPAWARFDNWLTGPAASDLRLAMGEGAIVFLVRLDMSPAAPRIIQTLLDSAATSVQLHDLVVS</sequence>
<dbReference type="EMBL" id="CP118246">
    <property type="protein sequence ID" value="WDR02863.1"/>
    <property type="molecule type" value="Genomic_DNA"/>
</dbReference>
<protein>
    <submittedName>
        <fullName evidence="1">Uncharacterized protein</fullName>
    </submittedName>
</protein>
<reference evidence="1 2" key="1">
    <citation type="submission" date="2023-02" db="EMBL/GenBank/DDBJ databases">
        <title>Devosia algicola sp. nov., isolated from the phycosphere of marine algae.</title>
        <authorList>
            <person name="Kim J.M."/>
            <person name="Lee J.K."/>
            <person name="Choi B.J."/>
            <person name="Bayburt H."/>
            <person name="Jeon C.O."/>
        </authorList>
    </citation>
    <scope>NUCLEOTIDE SEQUENCE [LARGE SCALE GENOMIC DNA]</scope>
    <source>
        <strain evidence="1 2">G20-9</strain>
    </source>
</reference>
<evidence type="ECO:0000313" key="1">
    <source>
        <dbReference type="EMBL" id="WDR02863.1"/>
    </source>
</evidence>
<gene>
    <name evidence="1" type="ORF">PSQ19_01135</name>
</gene>
<name>A0ABY7YNY8_9HYPH</name>
<dbReference type="Proteomes" id="UP001220530">
    <property type="component" value="Chromosome"/>
</dbReference>
<accession>A0ABY7YNY8</accession>
<evidence type="ECO:0000313" key="2">
    <source>
        <dbReference type="Proteomes" id="UP001220530"/>
    </source>
</evidence>
<proteinExistence type="predicted"/>
<organism evidence="1 2">
    <name type="scientific">Devosia algicola</name>
    <dbReference type="NCBI Taxonomy" id="3026418"/>
    <lineage>
        <taxon>Bacteria</taxon>
        <taxon>Pseudomonadati</taxon>
        <taxon>Pseudomonadota</taxon>
        <taxon>Alphaproteobacteria</taxon>
        <taxon>Hyphomicrobiales</taxon>
        <taxon>Devosiaceae</taxon>
        <taxon>Devosia</taxon>
    </lineage>
</organism>
<dbReference type="RefSeq" id="WP_282219265.1">
    <property type="nucleotide sequence ID" value="NZ_CP118246.1"/>
</dbReference>
<keyword evidence="2" id="KW-1185">Reference proteome</keyword>